<dbReference type="Pfam" id="PF00953">
    <property type="entry name" value="Glycos_transf_4"/>
    <property type="match status" value="1"/>
</dbReference>
<feature type="transmembrane region" description="Helical" evidence="8">
    <location>
        <begin position="170"/>
        <end position="188"/>
    </location>
</feature>
<evidence type="ECO:0000256" key="1">
    <source>
        <dbReference type="ARBA" id="ARBA00004651"/>
    </source>
</evidence>
<evidence type="ECO:0000256" key="5">
    <source>
        <dbReference type="ARBA" id="ARBA00022989"/>
    </source>
</evidence>
<feature type="binding site" evidence="7">
    <location>
        <position position="163"/>
    </location>
    <ligand>
        <name>Mg(2+)</name>
        <dbReference type="ChEBI" id="CHEBI:18420"/>
    </ligand>
</feature>
<dbReference type="GO" id="GO:0071555">
    <property type="term" value="P:cell wall organization"/>
    <property type="evidence" value="ECO:0007669"/>
    <property type="project" value="TreeGrafter"/>
</dbReference>
<comment type="cofactor">
    <cofactor evidence="7">
        <name>Mg(2+)</name>
        <dbReference type="ChEBI" id="CHEBI:18420"/>
    </cofactor>
</comment>
<dbReference type="InterPro" id="IPR018480">
    <property type="entry name" value="PNAcMuramoyl-5peptid_Trfase_CS"/>
</dbReference>
<feature type="transmembrane region" description="Helical" evidence="8">
    <location>
        <begin position="194"/>
        <end position="212"/>
    </location>
</feature>
<dbReference type="GO" id="GO:0005886">
    <property type="term" value="C:plasma membrane"/>
    <property type="evidence" value="ECO:0007669"/>
    <property type="project" value="UniProtKB-SubCell"/>
</dbReference>
<feature type="transmembrane region" description="Helical" evidence="8">
    <location>
        <begin position="78"/>
        <end position="101"/>
    </location>
</feature>
<keyword evidence="2" id="KW-1003">Cell membrane</keyword>
<feature type="transmembrane region" description="Helical" evidence="8">
    <location>
        <begin position="113"/>
        <end position="137"/>
    </location>
</feature>
<dbReference type="EMBL" id="MJAT01000001">
    <property type="protein sequence ID" value="OEH86714.1"/>
    <property type="molecule type" value="Genomic_DNA"/>
</dbReference>
<keyword evidence="4 8" id="KW-0812">Transmembrane</keyword>
<dbReference type="PANTHER" id="PTHR22926:SF3">
    <property type="entry name" value="UNDECAPRENYL-PHOSPHATE ALPHA-N-ACETYLGLUCOSAMINYL 1-PHOSPHATE TRANSFERASE"/>
    <property type="match status" value="1"/>
</dbReference>
<dbReference type="GO" id="GO:0046872">
    <property type="term" value="F:metal ion binding"/>
    <property type="evidence" value="ECO:0007669"/>
    <property type="project" value="UniProtKB-KW"/>
</dbReference>
<keyword evidence="10" id="KW-1185">Reference proteome</keyword>
<evidence type="ECO:0000313" key="9">
    <source>
        <dbReference type="EMBL" id="OEH86714.1"/>
    </source>
</evidence>
<evidence type="ECO:0000256" key="3">
    <source>
        <dbReference type="ARBA" id="ARBA00022679"/>
    </source>
</evidence>
<reference evidence="9 10" key="1">
    <citation type="submission" date="2016-09" db="EMBL/GenBank/DDBJ databases">
        <title>Desulfuribacillus arsenicus sp. nov., an obligately anaerobic, dissimilatory arsenic- and antimonate-reducing bacterium isolated from anoxic sediments.</title>
        <authorList>
            <person name="Abin C.A."/>
            <person name="Hollibaugh J.T."/>
        </authorList>
    </citation>
    <scope>NUCLEOTIDE SEQUENCE [LARGE SCALE GENOMIC DNA]</scope>
    <source>
        <strain evidence="9 10">MLFW-2</strain>
    </source>
</reference>
<accession>A0A1E5L9K1</accession>
<dbReference type="CDD" id="cd06853">
    <property type="entry name" value="GT_WecA_like"/>
    <property type="match status" value="1"/>
</dbReference>
<evidence type="ECO:0000256" key="8">
    <source>
        <dbReference type="SAM" id="Phobius"/>
    </source>
</evidence>
<dbReference type="OrthoDB" id="9783652at2"/>
<proteinExistence type="predicted"/>
<feature type="transmembrane region" description="Helical" evidence="8">
    <location>
        <begin position="6"/>
        <end position="26"/>
    </location>
</feature>
<dbReference type="GO" id="GO:0009103">
    <property type="term" value="P:lipopolysaccharide biosynthetic process"/>
    <property type="evidence" value="ECO:0007669"/>
    <property type="project" value="TreeGrafter"/>
</dbReference>
<dbReference type="AlphaFoldDB" id="A0A1E5L9K1"/>
<evidence type="ECO:0000256" key="4">
    <source>
        <dbReference type="ARBA" id="ARBA00022692"/>
    </source>
</evidence>
<feature type="transmembrane region" description="Helical" evidence="8">
    <location>
        <begin position="299"/>
        <end position="317"/>
    </location>
</feature>
<protein>
    <submittedName>
        <fullName evidence="9">Undecaprenyl-phosphate alpha-N-acetylglucosaminyl 1-phosphate transferase</fullName>
    </submittedName>
</protein>
<sequence>MNTLFAYAGLFLMAISIALIATPLVKKLAILVGAVDQPDPRKVHTKIMPRMGGLAVYIAFMVTLAFELKFNIININSVLLNTTQFYGFLLGGTIIIIIGLIDDRYQISAKYKFLGQIIAAGVVMYAGIKVQFITLPFEGTFEFGWFSIPFTLLWIIGVTNALNLIDGLDGLAAGVASIALATVTIIGFAMGNTVVAFMALLLLGSTLGFLRYNFFPAKIFMGDTGALFLGYNLAIFSILGFKHVTLVSFIIPILILGVPIADTLFAILRRYLSKQPISIADKNHLHHCLLKKGWSHRTTVLIIYGISIFFSLTAIIFSQAEVWVAFTVLGVLFVITAIGAESINILNTRRQPIIHFIEDLVKYADTKQSLDKQNLKG</sequence>
<comment type="subcellular location">
    <subcellularLocation>
        <location evidence="1">Cell membrane</location>
        <topology evidence="1">Multi-pass membrane protein</topology>
    </subcellularLocation>
</comment>
<dbReference type="Proteomes" id="UP000095255">
    <property type="component" value="Unassembled WGS sequence"/>
</dbReference>
<feature type="transmembrane region" description="Helical" evidence="8">
    <location>
        <begin position="247"/>
        <end position="268"/>
    </location>
</feature>
<keyword evidence="7" id="KW-0460">Magnesium</keyword>
<dbReference type="InterPro" id="IPR000715">
    <property type="entry name" value="Glycosyl_transferase_4"/>
</dbReference>
<dbReference type="GO" id="GO:0016780">
    <property type="term" value="F:phosphotransferase activity, for other substituted phosphate groups"/>
    <property type="evidence" value="ECO:0007669"/>
    <property type="project" value="InterPro"/>
</dbReference>
<keyword evidence="7" id="KW-0479">Metal-binding</keyword>
<feature type="transmembrane region" description="Helical" evidence="8">
    <location>
        <begin position="143"/>
        <end position="163"/>
    </location>
</feature>
<feature type="transmembrane region" description="Helical" evidence="8">
    <location>
        <begin position="224"/>
        <end position="241"/>
    </location>
</feature>
<evidence type="ECO:0000256" key="6">
    <source>
        <dbReference type="ARBA" id="ARBA00023136"/>
    </source>
</evidence>
<organism evidence="9 10">
    <name type="scientific">Desulfuribacillus stibiiarsenatis</name>
    <dbReference type="NCBI Taxonomy" id="1390249"/>
    <lineage>
        <taxon>Bacteria</taxon>
        <taxon>Bacillati</taxon>
        <taxon>Bacillota</taxon>
        <taxon>Desulfuribacillia</taxon>
        <taxon>Desulfuribacillales</taxon>
        <taxon>Desulfuribacillaceae</taxon>
        <taxon>Desulfuribacillus</taxon>
    </lineage>
</organism>
<comment type="caution">
    <text evidence="9">The sequence shown here is derived from an EMBL/GenBank/DDBJ whole genome shotgun (WGS) entry which is preliminary data.</text>
</comment>
<dbReference type="RefSeq" id="WP_069700591.1">
    <property type="nucleotide sequence ID" value="NZ_MJAT01000001.1"/>
</dbReference>
<gene>
    <name evidence="9" type="ORF">BHU72_00095</name>
</gene>
<dbReference type="PANTHER" id="PTHR22926">
    <property type="entry name" value="PHOSPHO-N-ACETYLMURAMOYL-PENTAPEPTIDE-TRANSFERASE"/>
    <property type="match status" value="1"/>
</dbReference>
<dbReference type="PROSITE" id="PS01348">
    <property type="entry name" value="MRAY_2"/>
    <property type="match status" value="1"/>
</dbReference>
<keyword evidence="6 8" id="KW-0472">Membrane</keyword>
<evidence type="ECO:0000256" key="2">
    <source>
        <dbReference type="ARBA" id="ARBA00022475"/>
    </source>
</evidence>
<keyword evidence="5 8" id="KW-1133">Transmembrane helix</keyword>
<feature type="binding site" evidence="7">
    <location>
        <position position="223"/>
    </location>
    <ligand>
        <name>Mg(2+)</name>
        <dbReference type="ChEBI" id="CHEBI:18420"/>
    </ligand>
</feature>
<feature type="transmembrane region" description="Helical" evidence="8">
    <location>
        <begin position="47"/>
        <end position="66"/>
    </location>
</feature>
<feature type="transmembrane region" description="Helical" evidence="8">
    <location>
        <begin position="323"/>
        <end position="346"/>
    </location>
</feature>
<evidence type="ECO:0000313" key="10">
    <source>
        <dbReference type="Proteomes" id="UP000095255"/>
    </source>
</evidence>
<keyword evidence="3 9" id="KW-0808">Transferase</keyword>
<dbReference type="GO" id="GO:0044038">
    <property type="term" value="P:cell wall macromolecule biosynthetic process"/>
    <property type="evidence" value="ECO:0007669"/>
    <property type="project" value="TreeGrafter"/>
</dbReference>
<evidence type="ECO:0000256" key="7">
    <source>
        <dbReference type="PIRSR" id="PIRSR600715-1"/>
    </source>
</evidence>
<name>A0A1E5L9K1_9FIRM</name>
<dbReference type="STRING" id="1390249.BHU72_00095"/>